<evidence type="ECO:0000313" key="4">
    <source>
        <dbReference type="Proteomes" id="UP000094527"/>
    </source>
</evidence>
<sequence>MCLVFRAVTMAGLVQLLGDNVSWVEGDRDGTELDSLVQQYRDITNYESDDDYDEDGSPKSSNTQESVNRPLDLPESIPTSSWVEPILPLGMIRLVLKPLTKIWNREALTEAMPDKKKQIENIAFQYCGNLLYLVSNDNLPADAVSAFESILTHDLAFCKDAVPIASNTPELLTMKE</sequence>
<dbReference type="EMBL" id="LJIJ01002117">
    <property type="protein sequence ID" value="ODM90194.1"/>
    <property type="molecule type" value="Genomic_DNA"/>
</dbReference>
<feature type="chain" id="PRO_5008903762" evidence="2">
    <location>
        <begin position="27"/>
        <end position="176"/>
    </location>
</feature>
<accession>A0A1D2MBD1</accession>
<organism evidence="3 4">
    <name type="scientific">Orchesella cincta</name>
    <name type="common">Springtail</name>
    <name type="synonym">Podura cincta</name>
    <dbReference type="NCBI Taxonomy" id="48709"/>
    <lineage>
        <taxon>Eukaryota</taxon>
        <taxon>Metazoa</taxon>
        <taxon>Ecdysozoa</taxon>
        <taxon>Arthropoda</taxon>
        <taxon>Hexapoda</taxon>
        <taxon>Collembola</taxon>
        <taxon>Entomobryomorpha</taxon>
        <taxon>Entomobryoidea</taxon>
        <taxon>Orchesellidae</taxon>
        <taxon>Orchesellinae</taxon>
        <taxon>Orchesella</taxon>
    </lineage>
</organism>
<evidence type="ECO:0000256" key="1">
    <source>
        <dbReference type="SAM" id="MobiDB-lite"/>
    </source>
</evidence>
<feature type="region of interest" description="Disordered" evidence="1">
    <location>
        <begin position="47"/>
        <end position="74"/>
    </location>
</feature>
<keyword evidence="2" id="KW-0732">Signal</keyword>
<feature type="signal peptide" evidence="2">
    <location>
        <begin position="1"/>
        <end position="26"/>
    </location>
</feature>
<keyword evidence="4" id="KW-1185">Reference proteome</keyword>
<evidence type="ECO:0000313" key="3">
    <source>
        <dbReference type="EMBL" id="ODM90194.1"/>
    </source>
</evidence>
<gene>
    <name evidence="3" type="ORF">Ocin01_16486</name>
</gene>
<evidence type="ECO:0000256" key="2">
    <source>
        <dbReference type="SAM" id="SignalP"/>
    </source>
</evidence>
<reference evidence="3 4" key="1">
    <citation type="journal article" date="2016" name="Genome Biol. Evol.">
        <title>Gene Family Evolution Reflects Adaptation to Soil Environmental Stressors in the Genome of the Collembolan Orchesella cincta.</title>
        <authorList>
            <person name="Faddeeva-Vakhrusheva A."/>
            <person name="Derks M.F."/>
            <person name="Anvar S.Y."/>
            <person name="Agamennone V."/>
            <person name="Suring W."/>
            <person name="Smit S."/>
            <person name="van Straalen N.M."/>
            <person name="Roelofs D."/>
        </authorList>
    </citation>
    <scope>NUCLEOTIDE SEQUENCE [LARGE SCALE GENOMIC DNA]</scope>
    <source>
        <tissue evidence="3">Mixed pool</tissue>
    </source>
</reference>
<comment type="caution">
    <text evidence="3">The sequence shown here is derived from an EMBL/GenBank/DDBJ whole genome shotgun (WGS) entry which is preliminary data.</text>
</comment>
<protein>
    <submittedName>
        <fullName evidence="3">Uncharacterized protein</fullName>
    </submittedName>
</protein>
<dbReference type="Proteomes" id="UP000094527">
    <property type="component" value="Unassembled WGS sequence"/>
</dbReference>
<proteinExistence type="predicted"/>
<dbReference type="AlphaFoldDB" id="A0A1D2MBD1"/>
<name>A0A1D2MBD1_ORCCI</name>
<feature type="compositionally biased region" description="Polar residues" evidence="1">
    <location>
        <begin position="58"/>
        <end position="67"/>
    </location>
</feature>